<evidence type="ECO:0000313" key="2">
    <source>
        <dbReference type="EMBL" id="KDP43685.1"/>
    </source>
</evidence>
<dbReference type="EMBL" id="KK914263">
    <property type="protein sequence ID" value="KDP43685.1"/>
    <property type="molecule type" value="Genomic_DNA"/>
</dbReference>
<evidence type="ECO:0000313" key="3">
    <source>
        <dbReference type="Proteomes" id="UP000027138"/>
    </source>
</evidence>
<feature type="compositionally biased region" description="Low complexity" evidence="1">
    <location>
        <begin position="122"/>
        <end position="136"/>
    </location>
</feature>
<organism evidence="2 3">
    <name type="scientific">Jatropha curcas</name>
    <name type="common">Barbados nut</name>
    <dbReference type="NCBI Taxonomy" id="180498"/>
    <lineage>
        <taxon>Eukaryota</taxon>
        <taxon>Viridiplantae</taxon>
        <taxon>Streptophyta</taxon>
        <taxon>Embryophyta</taxon>
        <taxon>Tracheophyta</taxon>
        <taxon>Spermatophyta</taxon>
        <taxon>Magnoliopsida</taxon>
        <taxon>eudicotyledons</taxon>
        <taxon>Gunneridae</taxon>
        <taxon>Pentapetalae</taxon>
        <taxon>rosids</taxon>
        <taxon>fabids</taxon>
        <taxon>Malpighiales</taxon>
        <taxon>Euphorbiaceae</taxon>
        <taxon>Crotonoideae</taxon>
        <taxon>Jatropheae</taxon>
        <taxon>Jatropha</taxon>
    </lineage>
</organism>
<evidence type="ECO:0000256" key="1">
    <source>
        <dbReference type="SAM" id="MobiDB-lite"/>
    </source>
</evidence>
<feature type="compositionally biased region" description="Acidic residues" evidence="1">
    <location>
        <begin position="95"/>
        <end position="112"/>
    </location>
</feature>
<feature type="region of interest" description="Disordered" evidence="1">
    <location>
        <begin position="94"/>
        <end position="137"/>
    </location>
</feature>
<name>A0A067LGK1_JATCU</name>
<gene>
    <name evidence="2" type="ORF">JCGZ_24143</name>
</gene>
<keyword evidence="3" id="KW-1185">Reference proteome</keyword>
<sequence>MPQPCQVARLCYKEMSNLRQAHLSTARAASILETQALTCLSCANQHTRAPPQTPLFKTMCLTFGKGTRIDINVMPHMKTVEKIGDMFSLVRRAVEDDDESDHEEGDDTNMEEDIPHSNPGLGTFSSAGTSGAGPSFQGTFDLSNEEVLVRMMSRMDIFDACFQEMETMISDRF</sequence>
<dbReference type="AlphaFoldDB" id="A0A067LGK1"/>
<dbReference type="Proteomes" id="UP000027138">
    <property type="component" value="Unassembled WGS sequence"/>
</dbReference>
<protein>
    <submittedName>
        <fullName evidence="2">Uncharacterized protein</fullName>
    </submittedName>
</protein>
<reference evidence="2 3" key="1">
    <citation type="journal article" date="2014" name="PLoS ONE">
        <title>Global Analysis of Gene Expression Profiles in Physic Nut (Jatropha curcas L.) Seedlings Exposed to Salt Stress.</title>
        <authorList>
            <person name="Zhang L."/>
            <person name="Zhang C."/>
            <person name="Wu P."/>
            <person name="Chen Y."/>
            <person name="Li M."/>
            <person name="Jiang H."/>
            <person name="Wu G."/>
        </authorList>
    </citation>
    <scope>NUCLEOTIDE SEQUENCE [LARGE SCALE GENOMIC DNA]</scope>
    <source>
        <strain evidence="3">cv. GZQX0401</strain>
        <tissue evidence="2">Young leaves</tissue>
    </source>
</reference>
<proteinExistence type="predicted"/>
<accession>A0A067LGK1</accession>